<evidence type="ECO:0000313" key="3">
    <source>
        <dbReference type="EMBL" id="PFH38721.1"/>
    </source>
</evidence>
<name>A0A2A9MPR3_BESBE</name>
<feature type="signal peptide" evidence="2">
    <location>
        <begin position="1"/>
        <end position="23"/>
    </location>
</feature>
<dbReference type="KEGG" id="bbes:BESB_010630"/>
<feature type="region of interest" description="Disordered" evidence="1">
    <location>
        <begin position="192"/>
        <end position="228"/>
    </location>
</feature>
<keyword evidence="4" id="KW-1185">Reference proteome</keyword>
<evidence type="ECO:0000313" key="4">
    <source>
        <dbReference type="Proteomes" id="UP000224006"/>
    </source>
</evidence>
<feature type="chain" id="PRO_5012315313" description="SAG-related sequence" evidence="2">
    <location>
        <begin position="24"/>
        <end position="228"/>
    </location>
</feature>
<comment type="caution">
    <text evidence="3">The sequence shown here is derived from an EMBL/GenBank/DDBJ whole genome shotgun (WGS) entry which is preliminary data.</text>
</comment>
<evidence type="ECO:0008006" key="5">
    <source>
        <dbReference type="Google" id="ProtNLM"/>
    </source>
</evidence>
<protein>
    <recommendedName>
        <fullName evidence="5">SAG-related sequence</fullName>
    </recommendedName>
</protein>
<dbReference type="VEuPathDB" id="ToxoDB:BESB_010630"/>
<keyword evidence="2" id="KW-0732">Signal</keyword>
<reference evidence="3 4" key="1">
    <citation type="submission" date="2017-09" db="EMBL/GenBank/DDBJ databases">
        <title>Genome sequencing of Besnoitia besnoiti strain Bb-Ger1.</title>
        <authorList>
            <person name="Schares G."/>
            <person name="Venepally P."/>
            <person name="Lorenzi H.A."/>
        </authorList>
    </citation>
    <scope>NUCLEOTIDE SEQUENCE [LARGE SCALE GENOMIC DNA]</scope>
    <source>
        <strain evidence="3 4">Bb-Ger1</strain>
    </source>
</reference>
<evidence type="ECO:0000256" key="1">
    <source>
        <dbReference type="SAM" id="MobiDB-lite"/>
    </source>
</evidence>
<dbReference type="RefSeq" id="XP_029222730.1">
    <property type="nucleotide sequence ID" value="XM_029359817.1"/>
</dbReference>
<dbReference type="EMBL" id="NWUJ01000001">
    <property type="protein sequence ID" value="PFH38721.1"/>
    <property type="molecule type" value="Genomic_DNA"/>
</dbReference>
<proteinExistence type="predicted"/>
<accession>A0A2A9MPR3</accession>
<feature type="compositionally biased region" description="Polar residues" evidence="1">
    <location>
        <begin position="205"/>
        <end position="222"/>
    </location>
</feature>
<evidence type="ECO:0000256" key="2">
    <source>
        <dbReference type="SAM" id="SignalP"/>
    </source>
</evidence>
<dbReference type="GeneID" id="40306125"/>
<dbReference type="OrthoDB" id="361007at2759"/>
<sequence>MAPFRYVTFAAALSVGLCAVAQALEPGAEPFVHGTLTLNGKTYRAVCNCNEGMTDVEKTLAQVAPICNPSKVKINQGHSSAIGLNAADVRANWGQPSDVTFARVKERYFSCLDDRTTEPSMSTPGGDLGEFALALAVSGVPYDEATATTLLSNYLATTPQNRLFYHCTDEAALSIFDRSLGIVSTALRLAPTKKQLPSPGGTGSGTARSSLAVRDQNSAGTTTERKML</sequence>
<organism evidence="3 4">
    <name type="scientific">Besnoitia besnoiti</name>
    <name type="common">Apicomplexan protozoan</name>
    <dbReference type="NCBI Taxonomy" id="94643"/>
    <lineage>
        <taxon>Eukaryota</taxon>
        <taxon>Sar</taxon>
        <taxon>Alveolata</taxon>
        <taxon>Apicomplexa</taxon>
        <taxon>Conoidasida</taxon>
        <taxon>Coccidia</taxon>
        <taxon>Eucoccidiorida</taxon>
        <taxon>Eimeriorina</taxon>
        <taxon>Sarcocystidae</taxon>
        <taxon>Besnoitia</taxon>
    </lineage>
</organism>
<gene>
    <name evidence="3" type="ORF">BESB_010630</name>
</gene>
<dbReference type="Proteomes" id="UP000224006">
    <property type="component" value="Chromosome I"/>
</dbReference>
<dbReference type="AlphaFoldDB" id="A0A2A9MPR3"/>